<protein>
    <recommendedName>
        <fullName evidence="3">Lipopolysaccharide-assembly</fullName>
    </recommendedName>
</protein>
<evidence type="ECO:0008006" key="3">
    <source>
        <dbReference type="Google" id="ProtNLM"/>
    </source>
</evidence>
<proteinExistence type="predicted"/>
<sequence>MATQQPANALLIVLLGGTLAVSGGCVGYRAGAGTLYAADVQTVYVPMIESRSFRRDLGERLTEAVVREIELKTPYKVVATPNADSLLEVRLLTDSRRTLAEDGFDNPRVQENQLRAEVLWTNRRRAAMAPVATALPMDPVLGGVVGIAQATPLIPEAGQTIVSQQQLAITRLAEQIVATMEEPW</sequence>
<keyword evidence="2" id="KW-1185">Reference proteome</keyword>
<reference evidence="1 2" key="1">
    <citation type="submission" date="2019-02" db="EMBL/GenBank/DDBJ databases">
        <title>Deep-cultivation of Planctomycetes and their phenomic and genomic characterization uncovers novel biology.</title>
        <authorList>
            <person name="Wiegand S."/>
            <person name="Jogler M."/>
            <person name="Boedeker C."/>
            <person name="Pinto D."/>
            <person name="Vollmers J."/>
            <person name="Rivas-Marin E."/>
            <person name="Kohn T."/>
            <person name="Peeters S.H."/>
            <person name="Heuer A."/>
            <person name="Rast P."/>
            <person name="Oberbeckmann S."/>
            <person name="Bunk B."/>
            <person name="Jeske O."/>
            <person name="Meyerdierks A."/>
            <person name="Storesund J.E."/>
            <person name="Kallscheuer N."/>
            <person name="Luecker S."/>
            <person name="Lage O.M."/>
            <person name="Pohl T."/>
            <person name="Merkel B.J."/>
            <person name="Hornburger P."/>
            <person name="Mueller R.-W."/>
            <person name="Bruemmer F."/>
            <person name="Labrenz M."/>
            <person name="Spormann A.M."/>
            <person name="Op Den Camp H."/>
            <person name="Overmann J."/>
            <person name="Amann R."/>
            <person name="Jetten M.S.M."/>
            <person name="Mascher T."/>
            <person name="Medema M.H."/>
            <person name="Devos D.P."/>
            <person name="Kaster A.-K."/>
            <person name="Ovreas L."/>
            <person name="Rohde M."/>
            <person name="Galperin M.Y."/>
            <person name="Jogler C."/>
        </authorList>
    </citation>
    <scope>NUCLEOTIDE SEQUENCE [LARGE SCALE GENOMIC DNA]</scope>
    <source>
        <strain evidence="1 2">Pla111</strain>
    </source>
</reference>
<dbReference type="Proteomes" id="UP000318995">
    <property type="component" value="Unassembled WGS sequence"/>
</dbReference>
<name>A0A5C5WBD4_9BACT</name>
<accession>A0A5C5WBD4</accession>
<comment type="caution">
    <text evidence="1">The sequence shown here is derived from an EMBL/GenBank/DDBJ whole genome shotgun (WGS) entry which is preliminary data.</text>
</comment>
<dbReference type="RefSeq" id="WP_146571853.1">
    <property type="nucleotide sequence ID" value="NZ_SJPH01000002.1"/>
</dbReference>
<evidence type="ECO:0000313" key="2">
    <source>
        <dbReference type="Proteomes" id="UP000318995"/>
    </source>
</evidence>
<organism evidence="1 2">
    <name type="scientific">Botrimarina hoheduenensis</name>
    <dbReference type="NCBI Taxonomy" id="2528000"/>
    <lineage>
        <taxon>Bacteria</taxon>
        <taxon>Pseudomonadati</taxon>
        <taxon>Planctomycetota</taxon>
        <taxon>Planctomycetia</taxon>
        <taxon>Pirellulales</taxon>
        <taxon>Lacipirellulaceae</taxon>
        <taxon>Botrimarina</taxon>
    </lineage>
</organism>
<dbReference type="Pfam" id="PF04390">
    <property type="entry name" value="LptE"/>
    <property type="match status" value="1"/>
</dbReference>
<gene>
    <name evidence="1" type="ORF">Pla111_09340</name>
</gene>
<dbReference type="EMBL" id="SJPH01000002">
    <property type="protein sequence ID" value="TWT47321.1"/>
    <property type="molecule type" value="Genomic_DNA"/>
</dbReference>
<dbReference type="AlphaFoldDB" id="A0A5C5WBD4"/>
<dbReference type="GO" id="GO:0019867">
    <property type="term" value="C:outer membrane"/>
    <property type="evidence" value="ECO:0007669"/>
    <property type="project" value="InterPro"/>
</dbReference>
<dbReference type="GO" id="GO:0043165">
    <property type="term" value="P:Gram-negative-bacterium-type cell outer membrane assembly"/>
    <property type="evidence" value="ECO:0007669"/>
    <property type="project" value="InterPro"/>
</dbReference>
<dbReference type="OrthoDB" id="270268at2"/>
<evidence type="ECO:0000313" key="1">
    <source>
        <dbReference type="EMBL" id="TWT47321.1"/>
    </source>
</evidence>
<dbReference type="InterPro" id="IPR007485">
    <property type="entry name" value="LPS_assembly_LptE"/>
</dbReference>